<dbReference type="GO" id="GO:0043093">
    <property type="term" value="P:FtsZ-dependent cytokinesis"/>
    <property type="evidence" value="ECO:0007669"/>
    <property type="project" value="UniProtKB-UniRule"/>
</dbReference>
<dbReference type="PANTHER" id="PTHR35851:SF1">
    <property type="entry name" value="CELL DIVISION PROTEIN FTSQ"/>
    <property type="match status" value="1"/>
</dbReference>
<dbReference type="EMBL" id="MFSR01000073">
    <property type="protein sequence ID" value="OGI38512.1"/>
    <property type="molecule type" value="Genomic_DNA"/>
</dbReference>
<sequence length="270" mass="30522">MARADAVRSGSGGLALFRAAVAMFATLVALIAVVLANEWLTRPEVFPVREVRFEGEFRHVTQAELAAVVGEVAHGNFLQLDLDAVKARAESLPWVYQAEVRRRWPRDLYIRFSEQQLTARWNEAAWVNQARRAVRVTGDDLPADLPQLEGPEGTQAIAYERYQEFNRLLAGAGLQIRKLTLTPRRTWRLELTSGLTLVLDRAQPDRKLERFVRVYERTLARNGSAIRRVDLRYTNGFSVEWHHGRVASARRDGQKHDKAAAPTGAAREEG</sequence>
<evidence type="ECO:0000256" key="6">
    <source>
        <dbReference type="ARBA" id="ARBA00022989"/>
    </source>
</evidence>
<name>A0A1F6T003_9PROT</name>
<evidence type="ECO:0000256" key="9">
    <source>
        <dbReference type="HAMAP-Rule" id="MF_00911"/>
    </source>
</evidence>
<proteinExistence type="inferred from homology"/>
<dbReference type="GO" id="GO:0090529">
    <property type="term" value="P:cell septum assembly"/>
    <property type="evidence" value="ECO:0007669"/>
    <property type="project" value="InterPro"/>
</dbReference>
<dbReference type="Proteomes" id="UP000179334">
    <property type="component" value="Unassembled WGS sequence"/>
</dbReference>
<evidence type="ECO:0000256" key="10">
    <source>
        <dbReference type="SAM" id="MobiDB-lite"/>
    </source>
</evidence>
<dbReference type="Pfam" id="PF08478">
    <property type="entry name" value="POTRA_1"/>
    <property type="match status" value="1"/>
</dbReference>
<feature type="compositionally biased region" description="Basic and acidic residues" evidence="10">
    <location>
        <begin position="249"/>
        <end position="259"/>
    </location>
</feature>
<keyword evidence="2 9" id="KW-1003">Cell membrane</keyword>
<keyword evidence="7 9" id="KW-0472">Membrane</keyword>
<feature type="region of interest" description="Disordered" evidence="10">
    <location>
        <begin position="248"/>
        <end position="270"/>
    </location>
</feature>
<organism evidence="12 13">
    <name type="scientific">Candidatus Muproteobacteria bacterium RBG_16_64_10</name>
    <dbReference type="NCBI Taxonomy" id="1817757"/>
    <lineage>
        <taxon>Bacteria</taxon>
        <taxon>Pseudomonadati</taxon>
        <taxon>Pseudomonadota</taxon>
        <taxon>Candidatus Muproteobacteria</taxon>
    </lineage>
</organism>
<feature type="transmembrane region" description="Helical" evidence="9">
    <location>
        <begin position="15"/>
        <end position="36"/>
    </location>
</feature>
<gene>
    <name evidence="9" type="primary">ftsQ</name>
    <name evidence="12" type="ORF">A2V91_01565</name>
</gene>
<dbReference type="PANTHER" id="PTHR35851">
    <property type="entry name" value="CELL DIVISION PROTEIN FTSQ"/>
    <property type="match status" value="1"/>
</dbReference>
<protein>
    <recommendedName>
        <fullName evidence="9">Cell division protein FtsQ</fullName>
    </recommendedName>
</protein>
<comment type="caution">
    <text evidence="12">The sequence shown here is derived from an EMBL/GenBank/DDBJ whole genome shotgun (WGS) entry which is preliminary data.</text>
</comment>
<dbReference type="InterPro" id="IPR013685">
    <property type="entry name" value="POTRA_FtsQ_type"/>
</dbReference>
<dbReference type="InterPro" id="IPR026579">
    <property type="entry name" value="FtsQ"/>
</dbReference>
<dbReference type="InterPro" id="IPR045335">
    <property type="entry name" value="FtsQ_C_sf"/>
</dbReference>
<evidence type="ECO:0000256" key="8">
    <source>
        <dbReference type="ARBA" id="ARBA00023306"/>
    </source>
</evidence>
<dbReference type="InterPro" id="IPR034746">
    <property type="entry name" value="POTRA"/>
</dbReference>
<evidence type="ECO:0000259" key="11">
    <source>
        <dbReference type="PROSITE" id="PS51779"/>
    </source>
</evidence>
<evidence type="ECO:0000256" key="1">
    <source>
        <dbReference type="ARBA" id="ARBA00004370"/>
    </source>
</evidence>
<dbReference type="PROSITE" id="PS51779">
    <property type="entry name" value="POTRA"/>
    <property type="match status" value="1"/>
</dbReference>
<evidence type="ECO:0000313" key="13">
    <source>
        <dbReference type="Proteomes" id="UP000179334"/>
    </source>
</evidence>
<keyword evidence="6 9" id="KW-1133">Transmembrane helix</keyword>
<comment type="subcellular location">
    <subcellularLocation>
        <location evidence="9">Cell inner membrane</location>
        <topology evidence="9">Single-pass type II membrane protein</topology>
    </subcellularLocation>
    <subcellularLocation>
        <location evidence="1">Membrane</location>
    </subcellularLocation>
    <text evidence="9">Localizes to the division septum.</text>
</comment>
<keyword evidence="8 9" id="KW-0131">Cell cycle</keyword>
<comment type="similarity">
    <text evidence="9">Belongs to the FtsQ/DivIB family. FtsQ subfamily.</text>
</comment>
<dbReference type="AlphaFoldDB" id="A0A1F6T003"/>
<dbReference type="HAMAP" id="MF_00911">
    <property type="entry name" value="FtsQ_subfam"/>
    <property type="match status" value="1"/>
</dbReference>
<accession>A0A1F6T003</accession>
<evidence type="ECO:0000256" key="2">
    <source>
        <dbReference type="ARBA" id="ARBA00022475"/>
    </source>
</evidence>
<comment type="function">
    <text evidence="9">Essential cell division protein.</text>
</comment>
<dbReference type="GO" id="GO:0005886">
    <property type="term" value="C:plasma membrane"/>
    <property type="evidence" value="ECO:0007669"/>
    <property type="project" value="UniProtKB-SubCell"/>
</dbReference>
<dbReference type="Gene3D" id="3.10.20.310">
    <property type="entry name" value="membrane protein fhac"/>
    <property type="match status" value="1"/>
</dbReference>
<evidence type="ECO:0000256" key="5">
    <source>
        <dbReference type="ARBA" id="ARBA00022692"/>
    </source>
</evidence>
<feature type="domain" description="POTRA" evidence="11">
    <location>
        <begin position="46"/>
        <end position="115"/>
    </location>
</feature>
<dbReference type="InterPro" id="IPR005548">
    <property type="entry name" value="Cell_div_FtsQ/DivIB_C"/>
</dbReference>
<evidence type="ECO:0000256" key="4">
    <source>
        <dbReference type="ARBA" id="ARBA00022618"/>
    </source>
</evidence>
<keyword evidence="3 9" id="KW-0997">Cell inner membrane</keyword>
<dbReference type="GO" id="GO:0032153">
    <property type="term" value="C:cell division site"/>
    <property type="evidence" value="ECO:0007669"/>
    <property type="project" value="UniProtKB-UniRule"/>
</dbReference>
<evidence type="ECO:0000256" key="3">
    <source>
        <dbReference type="ARBA" id="ARBA00022519"/>
    </source>
</evidence>
<evidence type="ECO:0000256" key="7">
    <source>
        <dbReference type="ARBA" id="ARBA00023136"/>
    </source>
</evidence>
<reference evidence="12 13" key="1">
    <citation type="journal article" date="2016" name="Nat. Commun.">
        <title>Thousands of microbial genomes shed light on interconnected biogeochemical processes in an aquifer system.</title>
        <authorList>
            <person name="Anantharaman K."/>
            <person name="Brown C.T."/>
            <person name="Hug L.A."/>
            <person name="Sharon I."/>
            <person name="Castelle C.J."/>
            <person name="Probst A.J."/>
            <person name="Thomas B.C."/>
            <person name="Singh A."/>
            <person name="Wilkins M.J."/>
            <person name="Karaoz U."/>
            <person name="Brodie E.L."/>
            <person name="Williams K.H."/>
            <person name="Hubbard S.S."/>
            <person name="Banfield J.F."/>
        </authorList>
    </citation>
    <scope>NUCLEOTIDE SEQUENCE [LARGE SCALE GENOMIC DNA]</scope>
</reference>
<dbReference type="Gene3D" id="3.40.50.11690">
    <property type="entry name" value="Cell division protein FtsQ/DivIB"/>
    <property type="match status" value="1"/>
</dbReference>
<keyword evidence="4 9" id="KW-0132">Cell division</keyword>
<keyword evidence="5 9" id="KW-0812">Transmembrane</keyword>
<evidence type="ECO:0000313" key="12">
    <source>
        <dbReference type="EMBL" id="OGI38512.1"/>
    </source>
</evidence>
<dbReference type="Pfam" id="PF03799">
    <property type="entry name" value="FtsQ_DivIB_C"/>
    <property type="match status" value="1"/>
</dbReference>